<organism evidence="1 2">
    <name type="scientific">Vaccinium darrowii</name>
    <dbReference type="NCBI Taxonomy" id="229202"/>
    <lineage>
        <taxon>Eukaryota</taxon>
        <taxon>Viridiplantae</taxon>
        <taxon>Streptophyta</taxon>
        <taxon>Embryophyta</taxon>
        <taxon>Tracheophyta</taxon>
        <taxon>Spermatophyta</taxon>
        <taxon>Magnoliopsida</taxon>
        <taxon>eudicotyledons</taxon>
        <taxon>Gunneridae</taxon>
        <taxon>Pentapetalae</taxon>
        <taxon>asterids</taxon>
        <taxon>Ericales</taxon>
        <taxon>Ericaceae</taxon>
        <taxon>Vaccinioideae</taxon>
        <taxon>Vaccinieae</taxon>
        <taxon>Vaccinium</taxon>
    </lineage>
</organism>
<gene>
    <name evidence="1" type="ORF">Vadar_024410</name>
</gene>
<evidence type="ECO:0000313" key="2">
    <source>
        <dbReference type="Proteomes" id="UP000828048"/>
    </source>
</evidence>
<reference evidence="1 2" key="1">
    <citation type="journal article" date="2021" name="Hortic Res">
        <title>High-quality reference genome and annotation aids understanding of berry development for evergreen blueberry (Vaccinium darrowii).</title>
        <authorList>
            <person name="Yu J."/>
            <person name="Hulse-Kemp A.M."/>
            <person name="Babiker E."/>
            <person name="Staton M."/>
        </authorList>
    </citation>
    <scope>NUCLEOTIDE SEQUENCE [LARGE SCALE GENOMIC DNA]</scope>
    <source>
        <strain evidence="2">cv. NJ 8807/NJ 8810</strain>
        <tissue evidence="1">Young leaf</tissue>
    </source>
</reference>
<evidence type="ECO:0000313" key="1">
    <source>
        <dbReference type="EMBL" id="KAH7849881.1"/>
    </source>
</evidence>
<protein>
    <submittedName>
        <fullName evidence="1">Uncharacterized protein</fullName>
    </submittedName>
</protein>
<sequence>MADPSTTPLLSKETEPETPITAPVSSLEEIIERSIGDFGWAQFMQASLVSLAWAFDAQQTFISVVTDADPTWHCTISSSCNSAADKCQLPRNSWSWDMPMDTSIVSEWSLECASSVISGLPASSFFLGCLAGGLILATLADSSSLGRKNMLLLSCLLMSLAGLSTAASTNIWMYSAFRFVCGFWRATVGTCALVLSTELVGKRWRGQVGIIGFLFFTFGFLSLPLIAYLNKGSSWRILYLWTCIPAILYCVFLHFFVHESPRWLFLRGRREEFVATLNSIGSHSSFTLSRFIENVSIEHDSSNRDIYSAIKILLEKNWAIRRLSAVMVAAFGIGVVYYGMPLGVGSLGLNLYLNVTLNALSELPASLVTFFLIGKLNRKGSVLGFTLLSGVCSVLCCILMATSMSNDDDHKWISTDWLKIGAETVSFFSVCTAFNVILIYTLELFPTCVRNSAVSMLRQALVLGGVFGPVLVAAGRKNGVLSYGVFGVTVAFCGLFVMFLPETKGSSICDTMAEEEHKVIETGTGDNSSC</sequence>
<keyword evidence="2" id="KW-1185">Reference proteome</keyword>
<dbReference type="EMBL" id="CM037157">
    <property type="protein sequence ID" value="KAH7849881.1"/>
    <property type="molecule type" value="Genomic_DNA"/>
</dbReference>
<accession>A0ACB7Y968</accession>
<name>A0ACB7Y968_9ERIC</name>
<comment type="caution">
    <text evidence="1">The sequence shown here is derived from an EMBL/GenBank/DDBJ whole genome shotgun (WGS) entry which is preliminary data.</text>
</comment>
<proteinExistence type="predicted"/>
<dbReference type="Proteomes" id="UP000828048">
    <property type="component" value="Chromosome 7"/>
</dbReference>